<accession>F2BGV9</accession>
<dbReference type="Proteomes" id="UP000004105">
    <property type="component" value="Unassembled WGS sequence"/>
</dbReference>
<evidence type="ECO:0000256" key="2">
    <source>
        <dbReference type="ARBA" id="ARBA00023136"/>
    </source>
</evidence>
<keyword evidence="2" id="KW-0472">Membrane</keyword>
<keyword evidence="3" id="KW-0998">Cell outer membrane</keyword>
<dbReference type="Gene3D" id="2.40.170.20">
    <property type="entry name" value="TonB-dependent receptor, beta-barrel domain"/>
    <property type="match status" value="1"/>
</dbReference>
<dbReference type="HOGENOM" id="CLU_2189530_0_0_4"/>
<keyword evidence="5" id="KW-1185">Reference proteome</keyword>
<protein>
    <submittedName>
        <fullName evidence="4">Uncharacterized protein</fullName>
    </submittedName>
</protein>
<dbReference type="InterPro" id="IPR036942">
    <property type="entry name" value="Beta-barrel_TonB_sf"/>
</dbReference>
<feature type="non-terminal residue" evidence="4">
    <location>
        <position position="1"/>
    </location>
</feature>
<name>F2BGV9_9NEIS</name>
<dbReference type="AlphaFoldDB" id="F2BGV9"/>
<organism evidence="4 5">
    <name type="scientific">Neisseria bacilliformis ATCC BAA-1200</name>
    <dbReference type="NCBI Taxonomy" id="888742"/>
    <lineage>
        <taxon>Bacteria</taxon>
        <taxon>Pseudomonadati</taxon>
        <taxon>Pseudomonadota</taxon>
        <taxon>Betaproteobacteria</taxon>
        <taxon>Neisseriales</taxon>
        <taxon>Neisseriaceae</taxon>
        <taxon>Neisseria</taxon>
    </lineage>
</organism>
<proteinExistence type="predicted"/>
<dbReference type="GO" id="GO:0009279">
    <property type="term" value="C:cell outer membrane"/>
    <property type="evidence" value="ECO:0007669"/>
    <property type="project" value="UniProtKB-SubCell"/>
</dbReference>
<evidence type="ECO:0000313" key="5">
    <source>
        <dbReference type="Proteomes" id="UP000004105"/>
    </source>
</evidence>
<evidence type="ECO:0000313" key="4">
    <source>
        <dbReference type="EMBL" id="EGF04816.1"/>
    </source>
</evidence>
<reference evidence="4 5" key="1">
    <citation type="submission" date="2011-02" db="EMBL/GenBank/DDBJ databases">
        <authorList>
            <person name="Muzny D."/>
            <person name="Qin X."/>
            <person name="Deng J."/>
            <person name="Jiang H."/>
            <person name="Liu Y."/>
            <person name="Qu J."/>
            <person name="Song X.-Z."/>
            <person name="Zhang L."/>
            <person name="Thornton R."/>
            <person name="Coyle M."/>
            <person name="Francisco L."/>
            <person name="Jackson L."/>
            <person name="Javaid M."/>
            <person name="Korchina V."/>
            <person name="Kovar C."/>
            <person name="Mata R."/>
            <person name="Mathew T."/>
            <person name="Ngo R."/>
            <person name="Nguyen L."/>
            <person name="Nguyen N."/>
            <person name="Okwuonu G."/>
            <person name="Ongeri F."/>
            <person name="Pham C."/>
            <person name="Simmons D."/>
            <person name="Wilczek-Boney K."/>
            <person name="Hale W."/>
            <person name="Jakkamsetti A."/>
            <person name="Pham P."/>
            <person name="Ruth R."/>
            <person name="San Lucas F."/>
            <person name="Warren J."/>
            <person name="Zhang J."/>
            <person name="Zhao Z."/>
            <person name="Zhou C."/>
            <person name="Zhu D."/>
            <person name="Lee S."/>
            <person name="Bess C."/>
            <person name="Blankenburg K."/>
            <person name="Forbes L."/>
            <person name="Fu Q."/>
            <person name="Gubbala S."/>
            <person name="Hirani K."/>
            <person name="Jayaseelan J.C."/>
            <person name="Lara F."/>
            <person name="Munidasa M."/>
            <person name="Palculict T."/>
            <person name="Patil S."/>
            <person name="Pu L.-L."/>
            <person name="Saada N."/>
            <person name="Tang L."/>
            <person name="Weissenberger G."/>
            <person name="Zhu Y."/>
            <person name="Hemphill L."/>
            <person name="Shang Y."/>
            <person name="Youmans B."/>
            <person name="Ayvaz T."/>
            <person name="Ross M."/>
            <person name="Santibanez J."/>
            <person name="Aqrawi P."/>
            <person name="Gross S."/>
            <person name="Joshi V."/>
            <person name="Fowler G."/>
            <person name="Nazareth L."/>
            <person name="Reid J."/>
            <person name="Worley K."/>
            <person name="Petrosino J."/>
            <person name="Highlander S."/>
            <person name="Gibbs R."/>
        </authorList>
    </citation>
    <scope>NUCLEOTIDE SEQUENCE [LARGE SCALE GENOMIC DNA]</scope>
    <source>
        <strain evidence="4 5">ATCC BAA-1200</strain>
    </source>
</reference>
<gene>
    <name evidence="4" type="ORF">HMPREF9123_2966</name>
</gene>
<comment type="subcellular location">
    <subcellularLocation>
        <location evidence="1">Cell outer membrane</location>
    </subcellularLocation>
</comment>
<dbReference type="EMBL" id="AFAY01000065">
    <property type="protein sequence ID" value="EGF04816.1"/>
    <property type="molecule type" value="Genomic_DNA"/>
</dbReference>
<evidence type="ECO:0000256" key="1">
    <source>
        <dbReference type="ARBA" id="ARBA00004442"/>
    </source>
</evidence>
<comment type="caution">
    <text evidence="4">The sequence shown here is derived from an EMBL/GenBank/DDBJ whole genome shotgun (WGS) entry which is preliminary data.</text>
</comment>
<sequence length="108" mass="12692">LKGRFVATLGHSNSFLDRVRQRSHALYSVVEWSPDNKNFLTFGHRHQHRVVRGAPRRGVSRYSRVNLGLDPNTYEEKLEWIDARDTPPNFNNGADWAFDKQINDNFFY</sequence>
<evidence type="ECO:0000256" key="3">
    <source>
        <dbReference type="ARBA" id="ARBA00023237"/>
    </source>
</evidence>